<evidence type="ECO:0000313" key="1">
    <source>
        <dbReference type="EMBL" id="AVD99482.1"/>
    </source>
</evidence>
<dbReference type="OrthoDB" id="21673at10239"/>
<evidence type="ECO:0000313" key="2">
    <source>
        <dbReference type="Proteomes" id="UP000241360"/>
    </source>
</evidence>
<dbReference type="Gene3D" id="3.40.50.300">
    <property type="entry name" value="P-loop containing nucleotide triphosphate hydrolases"/>
    <property type="match status" value="1"/>
</dbReference>
<accession>A0A2L1IWE0</accession>
<dbReference type="InterPro" id="IPR027417">
    <property type="entry name" value="P-loop_NTPase"/>
</dbReference>
<dbReference type="Proteomes" id="UP000241360">
    <property type="component" value="Segment"/>
</dbReference>
<sequence>MTNLPKAYNELVSLLLTEDDRVKFEWAIGAVFNGGPPNIVIIHGGAGSGKSTLLNIVRKVLMAPTRVNYAPRVVFQHDGYFETDQDTYVFAANNNPDNGFEPGAIHIFTTGDRVPVNKHYVLMEQINSEIAPVAEHCIDVYRNNDFQENNR</sequence>
<reference evidence="2" key="1">
    <citation type="submission" date="2018-01" db="EMBL/GenBank/DDBJ databases">
        <authorList>
            <person name="Wardenburg K.E."/>
            <person name="Rana S."/>
            <person name="Felix E."/>
            <person name="Puentes R.J."/>
            <person name="Shaffer C.D."/>
            <person name="Weston-Hafer K.A."/>
            <person name="Russell D.A."/>
            <person name="Pope W.H."/>
            <person name="Jacobs-Sera D."/>
            <person name="Hendrix R.W."/>
            <person name="Hatfull G.F."/>
        </authorList>
    </citation>
    <scope>NUCLEOTIDE SEQUENCE [LARGE SCALE GENOMIC DNA]</scope>
</reference>
<proteinExistence type="predicted"/>
<protein>
    <submittedName>
        <fullName evidence="1">AAA-ATPase</fullName>
    </submittedName>
</protein>
<organism evidence="1 2">
    <name type="scientific">Streptomyces phage Bing</name>
    <dbReference type="NCBI Taxonomy" id="2079427"/>
    <lineage>
        <taxon>Viruses</taxon>
        <taxon>Duplodnaviria</taxon>
        <taxon>Heunggongvirae</taxon>
        <taxon>Uroviricota</taxon>
        <taxon>Caudoviricetes</taxon>
        <taxon>Bingvirus</taxon>
        <taxon>Bingvirus bing</taxon>
    </lineage>
</organism>
<dbReference type="EMBL" id="MG757154">
    <property type="protein sequence ID" value="AVD99482.1"/>
    <property type="molecule type" value="Genomic_DNA"/>
</dbReference>
<keyword evidence="2" id="KW-1185">Reference proteome</keyword>
<dbReference type="SUPFAM" id="SSF52540">
    <property type="entry name" value="P-loop containing nucleoside triphosphate hydrolases"/>
    <property type="match status" value="1"/>
</dbReference>
<gene>
    <name evidence="1" type="ORF">SEA_BING_60</name>
</gene>
<name>A0A2L1IWE0_9CAUD</name>